<organism evidence="1 2">
    <name type="scientific">Actinacidiphila guanduensis</name>
    <dbReference type="NCBI Taxonomy" id="310781"/>
    <lineage>
        <taxon>Bacteria</taxon>
        <taxon>Bacillati</taxon>
        <taxon>Actinomycetota</taxon>
        <taxon>Actinomycetes</taxon>
        <taxon>Kitasatosporales</taxon>
        <taxon>Streptomycetaceae</taxon>
        <taxon>Actinacidiphila</taxon>
    </lineage>
</organism>
<dbReference type="Proteomes" id="UP000199341">
    <property type="component" value="Unassembled WGS sequence"/>
</dbReference>
<keyword evidence="1" id="KW-0560">Oxidoreductase</keyword>
<dbReference type="InterPro" id="IPR008775">
    <property type="entry name" value="Phytyl_CoA_dOase-like"/>
</dbReference>
<protein>
    <submittedName>
        <fullName evidence="1">Phytanoyl-CoA dioxygenase (PhyH)</fullName>
    </submittedName>
</protein>
<accession>A0A1H0P9P4</accession>
<dbReference type="STRING" id="310781.SAMN05216259_115121"/>
<reference evidence="1 2" key="1">
    <citation type="submission" date="2016-10" db="EMBL/GenBank/DDBJ databases">
        <authorList>
            <person name="de Groot N.N."/>
        </authorList>
    </citation>
    <scope>NUCLEOTIDE SEQUENCE [LARGE SCALE GENOMIC DNA]</scope>
    <source>
        <strain evidence="1 2">CGMCC 4.2022</strain>
    </source>
</reference>
<dbReference type="GO" id="GO:0016706">
    <property type="term" value="F:2-oxoglutarate-dependent dioxygenase activity"/>
    <property type="evidence" value="ECO:0007669"/>
    <property type="project" value="UniProtKB-ARBA"/>
</dbReference>
<name>A0A1H0P9P4_9ACTN</name>
<evidence type="ECO:0000313" key="1">
    <source>
        <dbReference type="EMBL" id="SDP01691.1"/>
    </source>
</evidence>
<keyword evidence="2" id="KW-1185">Reference proteome</keyword>
<dbReference type="Gene3D" id="2.60.120.620">
    <property type="entry name" value="q2cbj1_9rhob like domain"/>
    <property type="match status" value="1"/>
</dbReference>
<dbReference type="EMBL" id="FNIE01000015">
    <property type="protein sequence ID" value="SDP01691.1"/>
    <property type="molecule type" value="Genomic_DNA"/>
</dbReference>
<dbReference type="PANTHER" id="PTHR31630">
    <property type="entry name" value="PHYTANOYL-COA DIOXYGENASE-RELATED-RELATED"/>
    <property type="match status" value="1"/>
</dbReference>
<dbReference type="PANTHER" id="PTHR31630:SF6">
    <property type="entry name" value="PHYTANOYL-COA DIOXYGENASE-RELATED"/>
    <property type="match status" value="1"/>
</dbReference>
<gene>
    <name evidence="1" type="ORF">SAMN05216259_115121</name>
</gene>
<dbReference type="AlphaFoldDB" id="A0A1H0P9P4"/>
<proteinExistence type="predicted"/>
<evidence type="ECO:0000313" key="2">
    <source>
        <dbReference type="Proteomes" id="UP000199341"/>
    </source>
</evidence>
<dbReference type="SUPFAM" id="SSF51197">
    <property type="entry name" value="Clavaminate synthase-like"/>
    <property type="match status" value="1"/>
</dbReference>
<keyword evidence="1" id="KW-0223">Dioxygenase</keyword>
<sequence>MRILSRTDSSAGLRHDCCRHRKGIARKLIRTLGATDVLTPDRLYRASSEIPYSSADGESYDAPVPLRDLRKSKELRVLSDDDFAFWQKYGYVVVEQAITAEHAQQLLDFAWEFQGLDPERPETWYEEPKFRDDLDRELHIYGFVEAYHHQLMWDSRQAQRVYDAFVDVWDCEELWVTLDRLNLNPPNIKNRDRALIAPTERGFDIRLHWDIDSTLDVLPQRVQGIIALKDTKPDEGGFQCNPELFHRFEEWKATQPEDRDPIRPSIDTDEFPVVRPDLKAGDLLIWNGALAHGVAPNLSADGVRACQYLAMMPALESHEELRRSRVESWRTLSTPEWNKTLVGDRDKHESLRYGPAELTELGARLLGRDSWNTPYGNVVDQAAGE</sequence>
<dbReference type="Pfam" id="PF05721">
    <property type="entry name" value="PhyH"/>
    <property type="match status" value="1"/>
</dbReference>